<keyword evidence="2" id="KW-0732">Signal</keyword>
<proteinExistence type="predicted"/>
<dbReference type="AlphaFoldDB" id="A0AAE9A6D6"/>
<gene>
    <name evidence="3" type="ORF">L3Y34_009053</name>
</gene>
<feature type="compositionally biased region" description="Basic and acidic residues" evidence="1">
    <location>
        <begin position="125"/>
        <end position="136"/>
    </location>
</feature>
<feature type="signal peptide" evidence="2">
    <location>
        <begin position="1"/>
        <end position="18"/>
    </location>
</feature>
<accession>A0AAE9A6D6</accession>
<dbReference type="Proteomes" id="UP000827892">
    <property type="component" value="Chromosome V"/>
</dbReference>
<dbReference type="EMBL" id="CP090895">
    <property type="protein sequence ID" value="ULT91173.1"/>
    <property type="molecule type" value="Genomic_DNA"/>
</dbReference>
<evidence type="ECO:0000256" key="1">
    <source>
        <dbReference type="SAM" id="MobiDB-lite"/>
    </source>
</evidence>
<protein>
    <submittedName>
        <fullName evidence="3">Uncharacterized protein</fullName>
    </submittedName>
</protein>
<sequence length="165" mass="17871">MMSTKLAVIFLILGYSLAAPSNKQERRASTTSSAIGNGKNDLKNNQMGSVGQNSQNGFRQTTTTSGQRQMGSGNGGQSGDRNSRNKRASESKGFGGQNNQGSRTKFGEFQGSISNEQTESGSDTQKNKMASEDSGRPQKAHNVDLIQITRWAETRTPEAKEHLRQ</sequence>
<reference evidence="3 4" key="1">
    <citation type="submission" date="2022-02" db="EMBL/GenBank/DDBJ databases">
        <title>Chromosome-level reference genomes for two strains of Caenorhabditis briggsae: an improved platform for comparative genomics.</title>
        <authorList>
            <person name="Stevens L."/>
            <person name="Andersen E.C."/>
        </authorList>
    </citation>
    <scope>NUCLEOTIDE SEQUENCE [LARGE SCALE GENOMIC DNA]</scope>
    <source>
        <strain evidence="3">QX1410_ONT</strain>
        <tissue evidence="3">Whole-organism</tissue>
    </source>
</reference>
<evidence type="ECO:0000313" key="3">
    <source>
        <dbReference type="EMBL" id="ULT91173.1"/>
    </source>
</evidence>
<name>A0AAE9A6D6_CAEBR</name>
<organism evidence="3 4">
    <name type="scientific">Caenorhabditis briggsae</name>
    <dbReference type="NCBI Taxonomy" id="6238"/>
    <lineage>
        <taxon>Eukaryota</taxon>
        <taxon>Metazoa</taxon>
        <taxon>Ecdysozoa</taxon>
        <taxon>Nematoda</taxon>
        <taxon>Chromadorea</taxon>
        <taxon>Rhabditida</taxon>
        <taxon>Rhabditina</taxon>
        <taxon>Rhabditomorpha</taxon>
        <taxon>Rhabditoidea</taxon>
        <taxon>Rhabditidae</taxon>
        <taxon>Peloderinae</taxon>
        <taxon>Caenorhabditis</taxon>
    </lineage>
</organism>
<evidence type="ECO:0000256" key="2">
    <source>
        <dbReference type="SAM" id="SignalP"/>
    </source>
</evidence>
<evidence type="ECO:0000313" key="4">
    <source>
        <dbReference type="Proteomes" id="UP000827892"/>
    </source>
</evidence>
<feature type="chain" id="PRO_5042162193" evidence="2">
    <location>
        <begin position="19"/>
        <end position="165"/>
    </location>
</feature>
<feature type="region of interest" description="Disordered" evidence="1">
    <location>
        <begin position="21"/>
        <end position="165"/>
    </location>
</feature>
<feature type="compositionally biased region" description="Basic and acidic residues" evidence="1">
    <location>
        <begin position="81"/>
        <end position="90"/>
    </location>
</feature>
<feature type="compositionally biased region" description="Polar residues" evidence="1">
    <location>
        <begin position="111"/>
        <end position="124"/>
    </location>
</feature>
<feature type="compositionally biased region" description="Basic and acidic residues" evidence="1">
    <location>
        <begin position="152"/>
        <end position="165"/>
    </location>
</feature>
<feature type="compositionally biased region" description="Polar residues" evidence="1">
    <location>
        <begin position="43"/>
        <end position="71"/>
    </location>
</feature>